<dbReference type="Pfam" id="PF00903">
    <property type="entry name" value="Glyoxalase"/>
    <property type="match status" value="1"/>
</dbReference>
<evidence type="ECO:0000259" key="1">
    <source>
        <dbReference type="PROSITE" id="PS51819"/>
    </source>
</evidence>
<keyword evidence="3" id="KW-1185">Reference proteome</keyword>
<dbReference type="AlphaFoldDB" id="A0A1D9ME81"/>
<dbReference type="STRING" id="1850250.LPB142_13370"/>
<dbReference type="InterPro" id="IPR029068">
    <property type="entry name" value="Glyas_Bleomycin-R_OHBP_Dase"/>
</dbReference>
<evidence type="ECO:0000313" key="2">
    <source>
        <dbReference type="EMBL" id="AOZ70185.1"/>
    </source>
</evidence>
<dbReference type="SUPFAM" id="SSF54593">
    <property type="entry name" value="Glyoxalase/Bleomycin resistance protein/Dihydroxybiphenyl dioxygenase"/>
    <property type="match status" value="1"/>
</dbReference>
<dbReference type="EMBL" id="CP017781">
    <property type="protein sequence ID" value="AOZ70185.1"/>
    <property type="molecule type" value="Genomic_DNA"/>
</dbReference>
<dbReference type="PROSITE" id="PS51819">
    <property type="entry name" value="VOC"/>
    <property type="match status" value="1"/>
</dbReference>
<sequence length="131" mass="14481">MAKMIHSMIRVLDEARSLAFYEAAFGLKPVERLDFPEFTLIYLANAESEFELELTVNKGRAEPYAPGNGYGHLAVSVADLAAEHARMEAAGLAPRKIIDFAPAGTVIARFFFIADPDGYQIEVLERGGRYL</sequence>
<organism evidence="2 3">
    <name type="scientific">Rhodobacter xanthinilyticus</name>
    <dbReference type="NCBI Taxonomy" id="1850250"/>
    <lineage>
        <taxon>Bacteria</taxon>
        <taxon>Pseudomonadati</taxon>
        <taxon>Pseudomonadota</taxon>
        <taxon>Alphaproteobacteria</taxon>
        <taxon>Rhodobacterales</taxon>
        <taxon>Rhodobacter group</taxon>
        <taxon>Rhodobacter</taxon>
    </lineage>
</organism>
<evidence type="ECO:0000313" key="3">
    <source>
        <dbReference type="Proteomes" id="UP000176562"/>
    </source>
</evidence>
<dbReference type="GO" id="GO:0016829">
    <property type="term" value="F:lyase activity"/>
    <property type="evidence" value="ECO:0007669"/>
    <property type="project" value="UniProtKB-KW"/>
</dbReference>
<dbReference type="InterPro" id="IPR004360">
    <property type="entry name" value="Glyas_Fos-R_dOase_dom"/>
</dbReference>
<feature type="domain" description="VOC" evidence="1">
    <location>
        <begin position="3"/>
        <end position="126"/>
    </location>
</feature>
<keyword evidence="2" id="KW-0456">Lyase</keyword>
<dbReference type="Proteomes" id="UP000176562">
    <property type="component" value="Chromosome"/>
</dbReference>
<dbReference type="InterPro" id="IPR037523">
    <property type="entry name" value="VOC_core"/>
</dbReference>
<dbReference type="PANTHER" id="PTHR10374">
    <property type="entry name" value="LACTOYLGLUTATHIONE LYASE GLYOXALASE I"/>
    <property type="match status" value="1"/>
</dbReference>
<dbReference type="Gene3D" id="3.10.180.10">
    <property type="entry name" value="2,3-Dihydroxybiphenyl 1,2-Dioxygenase, domain 1"/>
    <property type="match status" value="1"/>
</dbReference>
<gene>
    <name evidence="2" type="ORF">LPB142_13370</name>
</gene>
<reference evidence="2 3" key="1">
    <citation type="submission" date="2016-10" db="EMBL/GenBank/DDBJ databases">
        <title>Rhodobacter sp. LPB0142, isolated from sea water.</title>
        <authorList>
            <person name="Kim E."/>
            <person name="Yi H."/>
        </authorList>
    </citation>
    <scope>NUCLEOTIDE SEQUENCE [LARGE SCALE GENOMIC DNA]</scope>
    <source>
        <strain evidence="2 3">LPB0142</strain>
    </source>
</reference>
<dbReference type="KEGG" id="rhp:LPB142_13370"/>
<accession>A0A1D9ME81</accession>
<protein>
    <submittedName>
        <fullName evidence="2">Lactoylglutathione lyase</fullName>
    </submittedName>
</protein>
<proteinExistence type="predicted"/>
<dbReference type="PANTHER" id="PTHR10374:SF30">
    <property type="entry name" value="LACTOYLGLUTATHIONE LYASE"/>
    <property type="match status" value="1"/>
</dbReference>
<dbReference type="RefSeq" id="WP_071166667.1">
    <property type="nucleotide sequence ID" value="NZ_CP017781.1"/>
</dbReference>
<name>A0A1D9ME81_9RHOB</name>